<accession>A0ABT1Z0K4</accession>
<feature type="transmembrane region" description="Helical" evidence="9">
    <location>
        <begin position="29"/>
        <end position="46"/>
    </location>
</feature>
<gene>
    <name evidence="11" type="ORF">NTA49_08990</name>
</gene>
<comment type="subcellular location">
    <subcellularLocation>
        <location evidence="1 9">Cell inner membrane</location>
        <topology evidence="1 9">Multi-pass membrane protein</topology>
    </subcellularLocation>
</comment>
<comment type="caution">
    <text evidence="11">The sequence shown here is derived from an EMBL/GenBank/DDBJ whole genome shotgun (WGS) entry which is preliminary data.</text>
</comment>
<evidence type="ECO:0000256" key="6">
    <source>
        <dbReference type="ARBA" id="ARBA00022989"/>
    </source>
</evidence>
<evidence type="ECO:0000256" key="4">
    <source>
        <dbReference type="ARBA" id="ARBA00022519"/>
    </source>
</evidence>
<dbReference type="RefSeq" id="WP_258294384.1">
    <property type="nucleotide sequence ID" value="NZ_JANKJG010000005.1"/>
</dbReference>
<keyword evidence="12" id="KW-1185">Reference proteome</keyword>
<comment type="caution">
    <text evidence="9">Lacks conserved residue(s) required for the propagation of feature annotation.</text>
</comment>
<dbReference type="Pfam" id="PF04290">
    <property type="entry name" value="DctQ"/>
    <property type="match status" value="1"/>
</dbReference>
<protein>
    <recommendedName>
        <fullName evidence="9">TRAP transporter small permease protein</fullName>
    </recommendedName>
</protein>
<evidence type="ECO:0000259" key="10">
    <source>
        <dbReference type="Pfam" id="PF04290"/>
    </source>
</evidence>
<feature type="transmembrane region" description="Helical" evidence="9">
    <location>
        <begin position="108"/>
        <end position="128"/>
    </location>
</feature>
<dbReference type="PANTHER" id="PTHR35011">
    <property type="entry name" value="2,3-DIKETO-L-GULONATE TRAP TRANSPORTER SMALL PERMEASE PROTEIN YIAM"/>
    <property type="match status" value="1"/>
</dbReference>
<comment type="subunit">
    <text evidence="9">The complex comprises the extracytoplasmic solute receptor protein and the two transmembrane proteins.</text>
</comment>
<sequence>MIVIVGLVTTSVIMRRVAGSPLHITEDVVGLLLSAMLFLGLPLVTLRAQHVRVSIVSNALEPRFGGAVHVAAVLVGMTFFGWIFIKAMPWLEFAWQRNLKTETARLLLYPWMTALPLSVGLTWVIFAARLTGLLERERNVSLEALPKVSTAETDIVKTDS</sequence>
<feature type="transmembrane region" description="Helical" evidence="9">
    <location>
        <begin position="67"/>
        <end position="88"/>
    </location>
</feature>
<dbReference type="Proteomes" id="UP001165396">
    <property type="component" value="Unassembled WGS sequence"/>
</dbReference>
<dbReference type="InterPro" id="IPR007387">
    <property type="entry name" value="TRAP_DctQ"/>
</dbReference>
<evidence type="ECO:0000313" key="12">
    <source>
        <dbReference type="Proteomes" id="UP001165396"/>
    </source>
</evidence>
<dbReference type="PANTHER" id="PTHR35011:SF10">
    <property type="entry name" value="TRAP TRANSPORTER SMALL PERMEASE PROTEIN"/>
    <property type="match status" value="1"/>
</dbReference>
<keyword evidence="5 9" id="KW-0812">Transmembrane</keyword>
<evidence type="ECO:0000256" key="9">
    <source>
        <dbReference type="RuleBase" id="RU369079"/>
    </source>
</evidence>
<dbReference type="InterPro" id="IPR055348">
    <property type="entry name" value="DctQ"/>
</dbReference>
<evidence type="ECO:0000256" key="7">
    <source>
        <dbReference type="ARBA" id="ARBA00023136"/>
    </source>
</evidence>
<comment type="similarity">
    <text evidence="8 9">Belongs to the TRAP transporter small permease family.</text>
</comment>
<evidence type="ECO:0000313" key="11">
    <source>
        <dbReference type="EMBL" id="MCR8826670.1"/>
    </source>
</evidence>
<proteinExistence type="inferred from homology"/>
<reference evidence="11" key="1">
    <citation type="submission" date="2022-07" db="EMBL/GenBank/DDBJ databases">
        <title>Pseudosulfitobacter sp. strain AP-MA-4, whole genome sequence.</title>
        <authorList>
            <person name="Jiang Y."/>
        </authorList>
    </citation>
    <scope>NUCLEOTIDE SEQUENCE</scope>
    <source>
        <strain evidence="11">AP-MA-4</strain>
    </source>
</reference>
<keyword evidence="3" id="KW-1003">Cell membrane</keyword>
<comment type="function">
    <text evidence="9">Part of the tripartite ATP-independent periplasmic (TRAP) transport system.</text>
</comment>
<evidence type="ECO:0000256" key="1">
    <source>
        <dbReference type="ARBA" id="ARBA00004429"/>
    </source>
</evidence>
<keyword evidence="7 9" id="KW-0472">Membrane</keyword>
<evidence type="ECO:0000256" key="2">
    <source>
        <dbReference type="ARBA" id="ARBA00022448"/>
    </source>
</evidence>
<keyword evidence="2 9" id="KW-0813">Transport</keyword>
<evidence type="ECO:0000256" key="5">
    <source>
        <dbReference type="ARBA" id="ARBA00022692"/>
    </source>
</evidence>
<feature type="domain" description="Tripartite ATP-independent periplasmic transporters DctQ component" evidence="10">
    <location>
        <begin position="4"/>
        <end position="134"/>
    </location>
</feature>
<evidence type="ECO:0000256" key="3">
    <source>
        <dbReference type="ARBA" id="ARBA00022475"/>
    </source>
</evidence>
<keyword evidence="4 9" id="KW-0997">Cell inner membrane</keyword>
<dbReference type="EMBL" id="JANKJG010000005">
    <property type="protein sequence ID" value="MCR8826670.1"/>
    <property type="molecule type" value="Genomic_DNA"/>
</dbReference>
<organism evidence="11 12">
    <name type="scientific">Pseudosulfitobacter koreensis</name>
    <dbReference type="NCBI Taxonomy" id="2968472"/>
    <lineage>
        <taxon>Bacteria</taxon>
        <taxon>Pseudomonadati</taxon>
        <taxon>Pseudomonadota</taxon>
        <taxon>Alphaproteobacteria</taxon>
        <taxon>Rhodobacterales</taxon>
        <taxon>Roseobacteraceae</taxon>
        <taxon>Pseudosulfitobacter</taxon>
    </lineage>
</organism>
<name>A0ABT1Z0K4_9RHOB</name>
<keyword evidence="6 9" id="KW-1133">Transmembrane helix</keyword>
<evidence type="ECO:0000256" key="8">
    <source>
        <dbReference type="ARBA" id="ARBA00038436"/>
    </source>
</evidence>